<dbReference type="InterPro" id="IPR001670">
    <property type="entry name" value="ADH_Fe/GldA"/>
</dbReference>
<reference evidence="4 5" key="1">
    <citation type="submission" date="2019-01" db="EMBL/GenBank/DDBJ databases">
        <title>PMF-metabolizing Aryl O-demethylase.</title>
        <authorList>
            <person name="Kim M."/>
        </authorList>
    </citation>
    <scope>NUCLEOTIDE SEQUENCE [LARGE SCALE GENOMIC DNA]</scope>
    <source>
        <strain evidence="4 5">PMF1</strain>
    </source>
</reference>
<gene>
    <name evidence="4" type="primary">bdhA</name>
    <name evidence="4" type="ORF">PMF13cell1_04787</name>
</gene>
<dbReference type="Pfam" id="PF25137">
    <property type="entry name" value="ADH_Fe_C"/>
    <property type="match status" value="1"/>
</dbReference>
<evidence type="ECO:0000259" key="3">
    <source>
        <dbReference type="Pfam" id="PF25137"/>
    </source>
</evidence>
<feature type="domain" description="Alcohol dehydrogenase iron-type/glycerol dehydrogenase GldA" evidence="2">
    <location>
        <begin position="9"/>
        <end position="179"/>
    </location>
</feature>
<dbReference type="RefSeq" id="WP_130182368.1">
    <property type="nucleotide sequence ID" value="NZ_CP035945.1"/>
</dbReference>
<evidence type="ECO:0000256" key="1">
    <source>
        <dbReference type="ARBA" id="ARBA00023002"/>
    </source>
</evidence>
<dbReference type="EC" id="1.1.1.-" evidence="4"/>
<dbReference type="Pfam" id="PF00465">
    <property type="entry name" value="Fe-ADH"/>
    <property type="match status" value="1"/>
</dbReference>
<dbReference type="EMBL" id="CP035945">
    <property type="protein sequence ID" value="QBE99214.1"/>
    <property type="molecule type" value="Genomic_DNA"/>
</dbReference>
<dbReference type="Gene3D" id="3.40.50.1970">
    <property type="match status" value="1"/>
</dbReference>
<dbReference type="FunFam" id="3.40.50.1970:FF:000003">
    <property type="entry name" value="Alcohol dehydrogenase, iron-containing"/>
    <property type="match status" value="1"/>
</dbReference>
<evidence type="ECO:0000313" key="4">
    <source>
        <dbReference type="EMBL" id="QBE99214.1"/>
    </source>
</evidence>
<keyword evidence="1 4" id="KW-0560">Oxidoreductase</keyword>
<evidence type="ECO:0000259" key="2">
    <source>
        <dbReference type="Pfam" id="PF00465"/>
    </source>
</evidence>
<dbReference type="GO" id="GO:0005829">
    <property type="term" value="C:cytosol"/>
    <property type="evidence" value="ECO:0007669"/>
    <property type="project" value="TreeGrafter"/>
</dbReference>
<dbReference type="GO" id="GO:0046872">
    <property type="term" value="F:metal ion binding"/>
    <property type="evidence" value="ECO:0007669"/>
    <property type="project" value="InterPro"/>
</dbReference>
<proteinExistence type="predicted"/>
<dbReference type="SUPFAM" id="SSF56796">
    <property type="entry name" value="Dehydroquinate synthase-like"/>
    <property type="match status" value="1"/>
</dbReference>
<dbReference type="InterPro" id="IPR056798">
    <property type="entry name" value="ADH_Fe_C"/>
</dbReference>
<dbReference type="KEGG" id="bpro:PMF13cell1_04787"/>
<dbReference type="InterPro" id="IPR044731">
    <property type="entry name" value="BDH-like"/>
</dbReference>
<evidence type="ECO:0000313" key="5">
    <source>
        <dbReference type="Proteomes" id="UP000289794"/>
    </source>
</evidence>
<accession>A0A4P6M2B0</accession>
<sequence length="394" mass="43372">MQEFIYYAPTEVVFGKDAEKKTAEEVKKWGGSRVLLVYGGGSVKRSGLLDRIEVELEDAGIMFKEWGGVKPNPLLSFAEGGVKAAASFGADFILAVGGGSSIDTAKGIAHGTANPETSLWDIWTQKVPLTKSLPVGVVLTIAAAGSEMSDSAVLTNEEIGRKQGLSTDLNRVKFAIMNPELTYTLPKYQVTCGIVDIMMHTLDRYFTHTKGNQMTDEIAEALLRTVIENGRKALEDQTDYEAMSELMWCSSLSHNGITGLGAEKDFAPHKIGHELSAKYDVAHGASLSAVWEAWALYVYMEEPARFAQYGRKVWGVQAEDDVAAAREGIRKTVEYFRSLEMPVCLGELEAGVLTEEELMDMAERTTGKDTFSVANFKVLWQKDVYEILRMANHN</sequence>
<dbReference type="GO" id="GO:0008106">
    <property type="term" value="F:alcohol dehydrogenase (NADP+) activity"/>
    <property type="evidence" value="ECO:0007669"/>
    <property type="project" value="TreeGrafter"/>
</dbReference>
<feature type="domain" description="Fe-containing alcohol dehydrogenase-like C-terminal" evidence="3">
    <location>
        <begin position="194"/>
        <end position="391"/>
    </location>
</feature>
<dbReference type="PANTHER" id="PTHR43633">
    <property type="entry name" value="ALCOHOL DEHYDROGENASE YQHD"/>
    <property type="match status" value="1"/>
</dbReference>
<dbReference type="AlphaFoldDB" id="A0A4P6M2B0"/>
<dbReference type="GO" id="GO:1990002">
    <property type="term" value="F:methylglyoxal reductase (NADPH) (acetol producing) activity"/>
    <property type="evidence" value="ECO:0007669"/>
    <property type="project" value="TreeGrafter"/>
</dbReference>
<name>A0A4P6M2B0_9FIRM</name>
<dbReference type="GO" id="GO:1990362">
    <property type="term" value="F:butanol dehydrogenase (NAD+) activity"/>
    <property type="evidence" value="ECO:0007669"/>
    <property type="project" value="InterPro"/>
</dbReference>
<dbReference type="Gene3D" id="1.20.1090.10">
    <property type="entry name" value="Dehydroquinate synthase-like - alpha domain"/>
    <property type="match status" value="1"/>
</dbReference>
<dbReference type="CDD" id="cd08187">
    <property type="entry name" value="BDH"/>
    <property type="match status" value="1"/>
</dbReference>
<dbReference type="Proteomes" id="UP000289794">
    <property type="component" value="Chromosome"/>
</dbReference>
<dbReference type="PANTHER" id="PTHR43633:SF1">
    <property type="entry name" value="ALCOHOL DEHYDROGENASE YQHD"/>
    <property type="match status" value="1"/>
</dbReference>
<organism evidence="4 5">
    <name type="scientific">Blautia producta</name>
    <dbReference type="NCBI Taxonomy" id="33035"/>
    <lineage>
        <taxon>Bacteria</taxon>
        <taxon>Bacillati</taxon>
        <taxon>Bacillota</taxon>
        <taxon>Clostridia</taxon>
        <taxon>Lachnospirales</taxon>
        <taxon>Lachnospiraceae</taxon>
        <taxon>Blautia</taxon>
    </lineage>
</organism>
<protein>
    <submittedName>
        <fullName evidence="4">NADH-dependent butanol dehydrogenase A</fullName>
        <ecNumber evidence="4">1.1.1.-</ecNumber>
    </submittedName>
</protein>